<dbReference type="Gene3D" id="2.60.40.10">
    <property type="entry name" value="Immunoglobulins"/>
    <property type="match status" value="1"/>
</dbReference>
<protein>
    <submittedName>
        <fullName evidence="5">Cartilage intermediate layer protein 2</fullName>
    </submittedName>
</protein>
<feature type="transmembrane region" description="Helical" evidence="3">
    <location>
        <begin position="70"/>
        <end position="95"/>
    </location>
</feature>
<dbReference type="PANTHER" id="PTHR15031:SF6">
    <property type="entry name" value="CARTILAGE INTERMEDIATE LAYER PROTEIN 1-LIKE ISOFORM X1"/>
    <property type="match status" value="1"/>
</dbReference>
<evidence type="ECO:0000313" key="5">
    <source>
        <dbReference type="EMBL" id="OWF49162.1"/>
    </source>
</evidence>
<dbReference type="SMART" id="SM00209">
    <property type="entry name" value="TSP1"/>
    <property type="match status" value="2"/>
</dbReference>
<dbReference type="SUPFAM" id="SSF48726">
    <property type="entry name" value="Immunoglobulin"/>
    <property type="match status" value="1"/>
</dbReference>
<gene>
    <name evidence="5" type="ORF">KP79_PYT23959</name>
</gene>
<dbReference type="PROSITE" id="PS50835">
    <property type="entry name" value="IG_LIKE"/>
    <property type="match status" value="1"/>
</dbReference>
<dbReference type="Proteomes" id="UP000242188">
    <property type="component" value="Unassembled WGS sequence"/>
</dbReference>
<dbReference type="InterPro" id="IPR013783">
    <property type="entry name" value="Ig-like_fold"/>
</dbReference>
<dbReference type="SMART" id="SM00408">
    <property type="entry name" value="IGc2"/>
    <property type="match status" value="1"/>
</dbReference>
<keyword evidence="3" id="KW-0812">Transmembrane</keyword>
<dbReference type="PROSITE" id="PS50092">
    <property type="entry name" value="TSP1"/>
    <property type="match status" value="2"/>
</dbReference>
<keyword evidence="1" id="KW-0677">Repeat</keyword>
<evidence type="ECO:0000256" key="1">
    <source>
        <dbReference type="ARBA" id="ARBA00022737"/>
    </source>
</evidence>
<dbReference type="InterPro" id="IPR008969">
    <property type="entry name" value="CarboxyPept-like_regulatory"/>
</dbReference>
<dbReference type="CDD" id="cd00096">
    <property type="entry name" value="Ig"/>
    <property type="match status" value="1"/>
</dbReference>
<keyword evidence="6" id="KW-1185">Reference proteome</keyword>
<dbReference type="InterPro" id="IPR003599">
    <property type="entry name" value="Ig_sub"/>
</dbReference>
<dbReference type="InterPro" id="IPR056255">
    <property type="entry name" value="CILP-1/2_dom"/>
</dbReference>
<keyword evidence="3" id="KW-1133">Transmembrane helix</keyword>
<proteinExistence type="predicted"/>
<keyword evidence="3" id="KW-0472">Membrane</keyword>
<dbReference type="Gene3D" id="2.20.100.10">
    <property type="entry name" value="Thrombospondin type-1 (TSP1) repeat"/>
    <property type="match status" value="2"/>
</dbReference>
<keyword evidence="2" id="KW-1015">Disulfide bond</keyword>
<accession>A0A210QK88</accession>
<dbReference type="InterPro" id="IPR000884">
    <property type="entry name" value="TSP1_rpt"/>
</dbReference>
<reference evidence="5 6" key="1">
    <citation type="journal article" date="2017" name="Nat. Ecol. Evol.">
        <title>Scallop genome provides insights into evolution of bilaterian karyotype and development.</title>
        <authorList>
            <person name="Wang S."/>
            <person name="Zhang J."/>
            <person name="Jiao W."/>
            <person name="Li J."/>
            <person name="Xun X."/>
            <person name="Sun Y."/>
            <person name="Guo X."/>
            <person name="Huan P."/>
            <person name="Dong B."/>
            <person name="Zhang L."/>
            <person name="Hu X."/>
            <person name="Sun X."/>
            <person name="Wang J."/>
            <person name="Zhao C."/>
            <person name="Wang Y."/>
            <person name="Wang D."/>
            <person name="Huang X."/>
            <person name="Wang R."/>
            <person name="Lv J."/>
            <person name="Li Y."/>
            <person name="Zhang Z."/>
            <person name="Liu B."/>
            <person name="Lu W."/>
            <person name="Hui Y."/>
            <person name="Liang J."/>
            <person name="Zhou Z."/>
            <person name="Hou R."/>
            <person name="Li X."/>
            <person name="Liu Y."/>
            <person name="Li H."/>
            <person name="Ning X."/>
            <person name="Lin Y."/>
            <person name="Zhao L."/>
            <person name="Xing Q."/>
            <person name="Dou J."/>
            <person name="Li Y."/>
            <person name="Mao J."/>
            <person name="Guo H."/>
            <person name="Dou H."/>
            <person name="Li T."/>
            <person name="Mu C."/>
            <person name="Jiang W."/>
            <person name="Fu Q."/>
            <person name="Fu X."/>
            <person name="Miao Y."/>
            <person name="Liu J."/>
            <person name="Yu Q."/>
            <person name="Li R."/>
            <person name="Liao H."/>
            <person name="Li X."/>
            <person name="Kong Y."/>
            <person name="Jiang Z."/>
            <person name="Chourrout D."/>
            <person name="Li R."/>
            <person name="Bao Z."/>
        </authorList>
    </citation>
    <scope>NUCLEOTIDE SEQUENCE [LARGE SCALE GENOMIC DNA]</scope>
    <source>
        <strain evidence="5 6">PY_sf001</strain>
    </source>
</reference>
<dbReference type="Pfam" id="PF00090">
    <property type="entry name" value="TSP_1"/>
    <property type="match status" value="2"/>
</dbReference>
<dbReference type="InterPro" id="IPR039675">
    <property type="entry name" value="CILP1/CILP2"/>
</dbReference>
<dbReference type="InterPro" id="IPR003598">
    <property type="entry name" value="Ig_sub2"/>
</dbReference>
<dbReference type="SUPFAM" id="SSF49464">
    <property type="entry name" value="Carboxypeptidase regulatory domain-like"/>
    <property type="match status" value="1"/>
</dbReference>
<evidence type="ECO:0000256" key="3">
    <source>
        <dbReference type="SAM" id="Phobius"/>
    </source>
</evidence>
<comment type="caution">
    <text evidence="5">The sequence shown here is derived from an EMBL/GenBank/DDBJ whole genome shotgun (WGS) entry which is preliminary data.</text>
</comment>
<dbReference type="Pfam" id="PF13927">
    <property type="entry name" value="Ig_3"/>
    <property type="match status" value="1"/>
</dbReference>
<dbReference type="InterPro" id="IPR036383">
    <property type="entry name" value="TSP1_rpt_sf"/>
</dbReference>
<dbReference type="InterPro" id="IPR007110">
    <property type="entry name" value="Ig-like_dom"/>
</dbReference>
<name>A0A210QK88_MIZYE</name>
<dbReference type="InterPro" id="IPR036179">
    <property type="entry name" value="Ig-like_dom_sf"/>
</dbReference>
<dbReference type="FunFam" id="2.20.100.10:FF:000007">
    <property type="entry name" value="Thrombospondin 1"/>
    <property type="match status" value="1"/>
</dbReference>
<dbReference type="OrthoDB" id="6123378at2759"/>
<feature type="domain" description="Ig-like" evidence="4">
    <location>
        <begin position="339"/>
        <end position="426"/>
    </location>
</feature>
<evidence type="ECO:0000256" key="2">
    <source>
        <dbReference type="ARBA" id="ARBA00023157"/>
    </source>
</evidence>
<evidence type="ECO:0000313" key="6">
    <source>
        <dbReference type="Proteomes" id="UP000242188"/>
    </source>
</evidence>
<dbReference type="EMBL" id="NEDP02003225">
    <property type="protein sequence ID" value="OWF49162.1"/>
    <property type="molecule type" value="Genomic_DNA"/>
</dbReference>
<organism evidence="5 6">
    <name type="scientific">Mizuhopecten yessoensis</name>
    <name type="common">Japanese scallop</name>
    <name type="synonym">Patinopecten yessoensis</name>
    <dbReference type="NCBI Taxonomy" id="6573"/>
    <lineage>
        <taxon>Eukaryota</taxon>
        <taxon>Metazoa</taxon>
        <taxon>Spiralia</taxon>
        <taxon>Lophotrochozoa</taxon>
        <taxon>Mollusca</taxon>
        <taxon>Bivalvia</taxon>
        <taxon>Autobranchia</taxon>
        <taxon>Pteriomorphia</taxon>
        <taxon>Pectinida</taxon>
        <taxon>Pectinoidea</taxon>
        <taxon>Pectinidae</taxon>
        <taxon>Mizuhopecten</taxon>
    </lineage>
</organism>
<dbReference type="SUPFAM" id="SSF82895">
    <property type="entry name" value="TSP-1 type 1 repeat"/>
    <property type="match status" value="2"/>
</dbReference>
<dbReference type="AlphaFoldDB" id="A0A210QK88"/>
<sequence length="1156" mass="128504">MYHQAGRYIKGQLLGSELSIIEEFEDSLGKKFLKINTRMEKSPYAVKGFSDEPSVSTTTVVKGGFNTKKLVLIVGSVIAVGVIAAVGVGVGVAVLNKDDASNEGGGTTPSPKRDPIDGEWTHWDKWSDCSVTCGGGTQVRRRTCGAPPPFFGGKVCPGKDIQTRECSKWNCPDPIDGEWTYWDKWSDCSLTCGGGTQVRRRTCSAPPPLFGGKVCPGKDILTRECSKWNCPDCGRICPNGGTLSKDCDVCLCQQEVLFGTVRDTNNIPLHGVDVYLSYKQWEPVATTNYWGEYRVQSLCVSATKLLFRKEGFLQNETMPVSLNTTHHQAHSFLRKYEKPRITKQPVNKYRFVGQSSTLCCQAKGFPTLMKYSWYKDGKQISQDLSSGTLRLPNLQKMDEGIYSCMAESEAGIVKSESVLVNVKDVSKDTCDKYPVSKKERLPAGCFATVNGVQQNEVDIGQCVQLPCITSTDIDNGTCEEWWPSKCCNVETVDRIEVTCPDFTYSLNKIETCGCSLGTTVTRVTAFAYGIRNGTRVPFQRGKVFVDGGKLTYSSSSGMLSFSIPFEKTEVTLSLQEDIKGEFLDSIKTLKLTPGKMMTVNVILPLRPIPVSFNTRMGLSIPLNNVDGADRVATVSIPSDSMLDKDGNKYEGAANAFVNFMDPRKLEDLQAADGSFTTLDDNGNAAPLETFGMFRMHFEDNSGSELSLSGPITTQMDASLFNISQDKDGNPDLSMWHLDPNTGKWVEQGAFRYVQTQGKRRLLAKTLIEGTIDPSSIPKIDLMYTSVTSKTISRPIYSNCDKNRIIGYTYSRYIQKNPPAPKDDACYVRVRTYTDFTLTDYLKGVTVTAITKELNGPRFKGISTSSTDENGIACVEIFCNSIVYLYTTFGTQMYATDQHSLPDNYPFKNIQNLTQVQFTSIDPYINQPRSDKMYSPAYDFKKKPQCEKPSFSDGLFQFAPIKKENRLETSLRINVLDQRLAWYTRPVEDPLHKSCFIKLNIKSNIHSFDIISKSFIQDDPSQRDEYGTYFTSPYWDETTDRRYSKAACIEFRCSGLVVDGATKTQNVPTLVYIYVASDEGARCTIDSSSVAVNQTGMGNSYVFLANPRDQYGQQYGVFIRNQPADDVRQMCESGTTSGSVSSTMKPDKNPAFQLTCI</sequence>
<dbReference type="SMART" id="SM00409">
    <property type="entry name" value="IG"/>
    <property type="match status" value="1"/>
</dbReference>
<dbReference type="PANTHER" id="PTHR15031">
    <property type="entry name" value="CARTILAGE INTERMEDIATE LAYER PROTEIN CLIP"/>
    <property type="match status" value="1"/>
</dbReference>
<dbReference type="Pfam" id="PF23708">
    <property type="entry name" value="CILP_5th"/>
    <property type="match status" value="1"/>
</dbReference>
<dbReference type="Pfam" id="PF23599">
    <property type="entry name" value="CILP_C"/>
    <property type="match status" value="1"/>
</dbReference>
<dbReference type="InterPro" id="IPR056258">
    <property type="entry name" value="CILP-1/2_C"/>
</dbReference>
<evidence type="ECO:0000259" key="4">
    <source>
        <dbReference type="PROSITE" id="PS50835"/>
    </source>
</evidence>
<dbReference type="FunFam" id="2.20.100.10:FF:000002">
    <property type="entry name" value="Unc-5 netrin receptor C"/>
    <property type="match status" value="1"/>
</dbReference>